<keyword evidence="2" id="KW-1185">Reference proteome</keyword>
<accession>A0ABN0WFB9</accession>
<dbReference type="Proteomes" id="UP001501822">
    <property type="component" value="Unassembled WGS sequence"/>
</dbReference>
<evidence type="ECO:0000313" key="1">
    <source>
        <dbReference type="EMBL" id="GAA0335455.1"/>
    </source>
</evidence>
<sequence length="65" mass="7368">MSFGVHARKVRDTTLPYGRRVAALRSCVQLYRPEADQRRDGPMAYLRFRDLSAVARFVQIAAGAE</sequence>
<dbReference type="EMBL" id="BAAABM010000016">
    <property type="protein sequence ID" value="GAA0335455.1"/>
    <property type="molecule type" value="Genomic_DNA"/>
</dbReference>
<protein>
    <submittedName>
        <fullName evidence="1">Uncharacterized protein</fullName>
    </submittedName>
</protein>
<organism evidence="1 2">
    <name type="scientific">Actinoallomurus spadix</name>
    <dbReference type="NCBI Taxonomy" id="79912"/>
    <lineage>
        <taxon>Bacteria</taxon>
        <taxon>Bacillati</taxon>
        <taxon>Actinomycetota</taxon>
        <taxon>Actinomycetes</taxon>
        <taxon>Streptosporangiales</taxon>
        <taxon>Thermomonosporaceae</taxon>
        <taxon>Actinoallomurus</taxon>
    </lineage>
</organism>
<dbReference type="RefSeq" id="WP_252802974.1">
    <property type="nucleotide sequence ID" value="NZ_BAAABM010000016.1"/>
</dbReference>
<reference evidence="1 2" key="1">
    <citation type="journal article" date="2019" name="Int. J. Syst. Evol. Microbiol.">
        <title>The Global Catalogue of Microorganisms (GCM) 10K type strain sequencing project: providing services to taxonomists for standard genome sequencing and annotation.</title>
        <authorList>
            <consortium name="The Broad Institute Genomics Platform"/>
            <consortium name="The Broad Institute Genome Sequencing Center for Infectious Disease"/>
            <person name="Wu L."/>
            <person name="Ma J."/>
        </authorList>
    </citation>
    <scope>NUCLEOTIDE SEQUENCE [LARGE SCALE GENOMIC DNA]</scope>
    <source>
        <strain evidence="1 2">JCM 3146</strain>
    </source>
</reference>
<comment type="caution">
    <text evidence="1">The sequence shown here is derived from an EMBL/GenBank/DDBJ whole genome shotgun (WGS) entry which is preliminary data.</text>
</comment>
<gene>
    <name evidence="1" type="ORF">GCM10010151_26420</name>
</gene>
<proteinExistence type="predicted"/>
<evidence type="ECO:0000313" key="2">
    <source>
        <dbReference type="Proteomes" id="UP001501822"/>
    </source>
</evidence>
<name>A0ABN0WFB9_9ACTN</name>